<accession>A0AAE9ZBX9</accession>
<reference evidence="1 2" key="1">
    <citation type="journal article" date="2015" name="Genome Announc.">
        <title>Draft Genome Sequences of Marine Isolates of Thalassomonas viridans and Thalassomonas actiniarum.</title>
        <authorList>
            <person name="Olonade I."/>
            <person name="van Zyl L.J."/>
            <person name="Trindade M."/>
        </authorList>
    </citation>
    <scope>NUCLEOTIDE SEQUENCE [LARGE SCALE GENOMIC DNA]</scope>
    <source>
        <strain evidence="1 2">XOM25</strain>
    </source>
</reference>
<name>A0AAE9ZBX9_9GAMM</name>
<reference evidence="1 2" key="2">
    <citation type="journal article" date="2022" name="Mar. Drugs">
        <title>Bioassay-Guided Fractionation Leads to the Detection of Cholic Acid Generated by the Rare Thalassomonas sp.</title>
        <authorList>
            <person name="Pheiffer F."/>
            <person name="Schneider Y.K."/>
            <person name="Hansen E.H."/>
            <person name="Andersen J.H."/>
            <person name="Isaksson J."/>
            <person name="Busche T."/>
            <person name="R C."/>
            <person name="Kalinowski J."/>
            <person name="Zyl L.V."/>
            <person name="Trindade M."/>
        </authorList>
    </citation>
    <scope>NUCLEOTIDE SEQUENCE [LARGE SCALE GENOMIC DNA]</scope>
    <source>
        <strain evidence="1 2">XOM25</strain>
    </source>
</reference>
<protein>
    <submittedName>
        <fullName evidence="1">Uncharacterized protein</fullName>
    </submittedName>
</protein>
<dbReference type="AlphaFoldDB" id="A0AAE9ZBX9"/>
<evidence type="ECO:0000313" key="1">
    <source>
        <dbReference type="EMBL" id="WDE08498.1"/>
    </source>
</evidence>
<evidence type="ECO:0000313" key="2">
    <source>
        <dbReference type="Proteomes" id="UP000032352"/>
    </source>
</evidence>
<sequence length="193" mass="20500">MFVLIKSYARKTLVIICLVLSGLGAVTANASIIYNWSGECAGNCTGFATGVLELVDTYTPGTTVNTGEVISWSYFSSSGSYTIPGDLALNLWSGALPVFSGTPLTHVNTIFAGVAVFNNFTDGEWNTGGGSLLPGVDFGVGGTWTIQTEVSEPGTLLSFTLALLLLGCRQLKYQRQKTSHHIPITEVPITERV</sequence>
<keyword evidence="2" id="KW-1185">Reference proteome</keyword>
<dbReference type="RefSeq" id="WP_152647230.1">
    <property type="nucleotide sequence ID" value="NZ_CP059734.1"/>
</dbReference>
<dbReference type="Proteomes" id="UP000032352">
    <property type="component" value="Chromosome pTvir"/>
</dbReference>
<dbReference type="KEGG" id="tvd:SG34_031745"/>
<organism evidence="1 2">
    <name type="scientific">Thalassomonas viridans</name>
    <dbReference type="NCBI Taxonomy" id="137584"/>
    <lineage>
        <taxon>Bacteria</taxon>
        <taxon>Pseudomonadati</taxon>
        <taxon>Pseudomonadota</taxon>
        <taxon>Gammaproteobacteria</taxon>
        <taxon>Alteromonadales</taxon>
        <taxon>Colwelliaceae</taxon>
        <taxon>Thalassomonas</taxon>
    </lineage>
</organism>
<dbReference type="EMBL" id="CP059734">
    <property type="protein sequence ID" value="WDE08498.1"/>
    <property type="molecule type" value="Genomic_DNA"/>
</dbReference>
<gene>
    <name evidence="1" type="ORF">SG34_031745</name>
</gene>
<proteinExistence type="predicted"/>